<sequence>MILFCFSLTQRDYKNMSRNNLTQDHSSAWVIQTWLSFILAISTTTIGILYLPVDGWIKAFMGMGLTFTVGSTISLTKTQRDLHERNKLVSRVDEAKVEKLLSEHH</sequence>
<dbReference type="InterPro" id="IPR038972">
    <property type="entry name" value="YiaA-like"/>
</dbReference>
<evidence type="ECO:0000313" key="4">
    <source>
        <dbReference type="Proteomes" id="UP000001203"/>
    </source>
</evidence>
<accession>B1WZZ7</accession>
<keyword evidence="1" id="KW-0812">Transmembrane</keyword>
<keyword evidence="4" id="KW-1185">Reference proteome</keyword>
<proteinExistence type="predicted"/>
<evidence type="ECO:0000259" key="2">
    <source>
        <dbReference type="Pfam" id="PF05360"/>
    </source>
</evidence>
<keyword evidence="1" id="KW-0472">Membrane</keyword>
<dbReference type="PANTHER" id="PTHR37290">
    <property type="entry name" value="INNER MEMBRANE PROTEIN YIAA-RELATED"/>
    <property type="match status" value="1"/>
</dbReference>
<evidence type="ECO:0000313" key="3">
    <source>
        <dbReference type="EMBL" id="ACB52896.1"/>
    </source>
</evidence>
<dbReference type="STRING" id="43989.cce_3548"/>
<dbReference type="eggNOG" id="COG4298">
    <property type="taxonomic scope" value="Bacteria"/>
</dbReference>
<dbReference type="GO" id="GO:0006974">
    <property type="term" value="P:DNA damage response"/>
    <property type="evidence" value="ECO:0007669"/>
    <property type="project" value="TreeGrafter"/>
</dbReference>
<dbReference type="Proteomes" id="UP000001203">
    <property type="component" value="Chromosome circular"/>
</dbReference>
<dbReference type="PANTHER" id="PTHR37290:SF1">
    <property type="entry name" value="INNER MEMBRANE PROTEIN YIAA"/>
    <property type="match status" value="1"/>
</dbReference>
<organism evidence="3 4">
    <name type="scientific">Crocosphaera subtropica (strain ATCC 51142 / BH68)</name>
    <name type="common">Cyanothece sp. (strain ATCC 51142)</name>
    <dbReference type="NCBI Taxonomy" id="43989"/>
    <lineage>
        <taxon>Bacteria</taxon>
        <taxon>Bacillati</taxon>
        <taxon>Cyanobacteriota</taxon>
        <taxon>Cyanophyceae</taxon>
        <taxon>Oscillatoriophycideae</taxon>
        <taxon>Chroococcales</taxon>
        <taxon>Aphanothecaceae</taxon>
        <taxon>Crocosphaera</taxon>
        <taxon>Crocosphaera subtropica</taxon>
    </lineage>
</organism>
<evidence type="ECO:0000256" key="1">
    <source>
        <dbReference type="SAM" id="Phobius"/>
    </source>
</evidence>
<protein>
    <recommendedName>
        <fullName evidence="2">YiaAB two helix domain-containing protein</fullName>
    </recommendedName>
</protein>
<dbReference type="Pfam" id="PF05360">
    <property type="entry name" value="YiaAB"/>
    <property type="match status" value="1"/>
</dbReference>
<dbReference type="AlphaFoldDB" id="B1WZZ7"/>
<dbReference type="KEGG" id="cyt:cce_3548"/>
<dbReference type="GO" id="GO:0005886">
    <property type="term" value="C:plasma membrane"/>
    <property type="evidence" value="ECO:0007669"/>
    <property type="project" value="TreeGrafter"/>
</dbReference>
<reference evidence="3 4" key="1">
    <citation type="journal article" date="2008" name="Proc. Natl. Acad. Sci. U.S.A.">
        <title>The genome of Cyanothece 51142, a unicellular diazotrophic cyanobacterium important in the marine nitrogen cycle.</title>
        <authorList>
            <person name="Welsh E.A."/>
            <person name="Liberton M."/>
            <person name="Stoeckel J."/>
            <person name="Loh T."/>
            <person name="Elvitigala T."/>
            <person name="Wang C."/>
            <person name="Wollam A."/>
            <person name="Fulton R.S."/>
            <person name="Clifton S.W."/>
            <person name="Jacobs J.M."/>
            <person name="Aurora R."/>
            <person name="Ghosh B.K."/>
            <person name="Sherman L.A."/>
            <person name="Smith R.D."/>
            <person name="Wilson R.K."/>
            <person name="Pakrasi H.B."/>
        </authorList>
    </citation>
    <scope>NUCLEOTIDE SEQUENCE [LARGE SCALE GENOMIC DNA]</scope>
    <source>
        <strain evidence="4">ATCC 51142 / BH68</strain>
    </source>
</reference>
<dbReference type="EMBL" id="CP000806">
    <property type="protein sequence ID" value="ACB52896.1"/>
    <property type="molecule type" value="Genomic_DNA"/>
</dbReference>
<feature type="domain" description="YiaAB two helix" evidence="2">
    <location>
        <begin position="29"/>
        <end position="81"/>
    </location>
</feature>
<dbReference type="InterPro" id="IPR008024">
    <property type="entry name" value="YiaAB"/>
</dbReference>
<dbReference type="HOGENOM" id="CLU_172326_1_0_3"/>
<gene>
    <name evidence="3" type="ordered locus">cce_3548</name>
</gene>
<keyword evidence="1" id="KW-1133">Transmembrane helix</keyword>
<feature type="transmembrane region" description="Helical" evidence="1">
    <location>
        <begin position="28"/>
        <end position="50"/>
    </location>
</feature>
<name>B1WZZ7_CROS5</name>